<reference evidence="1" key="1">
    <citation type="submission" date="2019-08" db="EMBL/GenBank/DDBJ databases">
        <authorList>
            <person name="Kucharzyk K."/>
            <person name="Murdoch R.W."/>
            <person name="Higgins S."/>
            <person name="Loffler F."/>
        </authorList>
    </citation>
    <scope>NUCLEOTIDE SEQUENCE</scope>
</reference>
<comment type="caution">
    <text evidence="1">The sequence shown here is derived from an EMBL/GenBank/DDBJ whole genome shotgun (WGS) entry which is preliminary data.</text>
</comment>
<organism evidence="1">
    <name type="scientific">bioreactor metagenome</name>
    <dbReference type="NCBI Taxonomy" id="1076179"/>
    <lineage>
        <taxon>unclassified sequences</taxon>
        <taxon>metagenomes</taxon>
        <taxon>ecological metagenomes</taxon>
    </lineage>
</organism>
<dbReference type="AlphaFoldDB" id="A0A645C9K2"/>
<gene>
    <name evidence="1" type="ORF">SDC9_119860</name>
</gene>
<name>A0A645C9K2_9ZZZZ</name>
<protein>
    <submittedName>
        <fullName evidence="1">Uncharacterized protein</fullName>
    </submittedName>
</protein>
<dbReference type="EMBL" id="VSSQ01025020">
    <property type="protein sequence ID" value="MPM72884.1"/>
    <property type="molecule type" value="Genomic_DNA"/>
</dbReference>
<evidence type="ECO:0000313" key="1">
    <source>
        <dbReference type="EMBL" id="MPM72884.1"/>
    </source>
</evidence>
<sequence length="67" mass="7586">MLRIRAADGGLERFNALALADDILKCARARLFAERLAQRMRTHARQLAHLTAETLYTVAFRCLFPAV</sequence>
<accession>A0A645C9K2</accession>
<proteinExistence type="predicted"/>